<name>A0A1D8QL56_GVTN</name>
<sequence length="226" mass="26859">MSIVKKTCNIGKVVWDIWCYRFCRIHVVYEAYAIAQLLGHKHPDVAIKNYVDPWCCMTWKRIKTHYDFSNCNCGPNCIFQQVLPQQTRQLLPQKHCPPTRWKPNTLFINKEGVISLINNCKTPTAKEFEKWFCKQKEEADSRYEEIFSRTSRISVFQGSDPNESQPRSNEEELPQQTENYNALTRQQHQQQRRQQRQQRPMVVQKYHKRPTHRNGTRGSTTPRTCK</sequence>
<evidence type="ECO:0000313" key="3">
    <source>
        <dbReference type="EMBL" id="AOW41392.1"/>
    </source>
</evidence>
<dbReference type="InterPro" id="IPR003497">
    <property type="entry name" value="BRO_N_domain"/>
</dbReference>
<evidence type="ECO:0000313" key="4">
    <source>
        <dbReference type="Proteomes" id="UP000232707"/>
    </source>
</evidence>
<feature type="compositionally biased region" description="Polar residues" evidence="1">
    <location>
        <begin position="154"/>
        <end position="167"/>
    </location>
</feature>
<feature type="region of interest" description="Disordered" evidence="1">
    <location>
        <begin position="154"/>
        <end position="226"/>
    </location>
</feature>
<evidence type="ECO:0000256" key="1">
    <source>
        <dbReference type="SAM" id="MobiDB-lite"/>
    </source>
</evidence>
<feature type="compositionally biased region" description="Polar residues" evidence="1">
    <location>
        <begin position="174"/>
        <end position="184"/>
    </location>
</feature>
<reference evidence="3 4" key="1">
    <citation type="submission" date="2016-02" db="EMBL/GenBank/DDBJ databases">
        <title>Genome sequence of a new Betabaculovirus TnGV isolated from the cabagge looper Trichoplusia ni (Lepidoptera: Noctuidae).</title>
        <authorList>
            <person name="Del Rincon-Castro M.C."/>
            <person name="Bivian-Hernandez Mdl.A."/>
            <person name="Lopez-Tlacomulco J.J."/>
            <person name="Ibarra J.E."/>
        </authorList>
    </citation>
    <scope>NUCLEOTIDE SEQUENCE [LARGE SCALE GENOMIC DNA]</scope>
    <source>
        <strain evidence="3">LBIV-12</strain>
    </source>
</reference>
<feature type="compositionally biased region" description="Polar residues" evidence="1">
    <location>
        <begin position="216"/>
        <end position="226"/>
    </location>
</feature>
<evidence type="ECO:0000259" key="2">
    <source>
        <dbReference type="PROSITE" id="PS51750"/>
    </source>
</evidence>
<dbReference type="KEGG" id="vg:37616928"/>
<protein>
    <recommendedName>
        <fullName evidence="2">Bro-N domain-containing protein</fullName>
    </recommendedName>
</protein>
<dbReference type="RefSeq" id="YP_009506123.1">
    <property type="nucleotide sequence ID" value="NC_038375.1"/>
</dbReference>
<feature type="compositionally biased region" description="Basic residues" evidence="1">
    <location>
        <begin position="205"/>
        <end position="215"/>
    </location>
</feature>
<dbReference type="PROSITE" id="PS51750">
    <property type="entry name" value="BRO_N"/>
    <property type="match status" value="1"/>
</dbReference>
<dbReference type="EMBL" id="KU752557">
    <property type="protein sequence ID" value="AOW41392.1"/>
    <property type="molecule type" value="Genomic_DNA"/>
</dbReference>
<feature type="domain" description="Bro-N" evidence="2">
    <location>
        <begin position="31"/>
        <end position="150"/>
    </location>
</feature>
<dbReference type="Pfam" id="PF02498">
    <property type="entry name" value="Bro-N"/>
    <property type="match status" value="1"/>
</dbReference>
<keyword evidence="4" id="KW-1185">Reference proteome</keyword>
<organism evidence="3 4">
    <name type="scientific">Trichoplusia ni granulovirus LBIV-12</name>
    <dbReference type="NCBI Taxonomy" id="1916701"/>
    <lineage>
        <taxon>Viruses</taxon>
        <taxon>Viruses incertae sedis</taxon>
        <taxon>Naldaviricetes</taxon>
        <taxon>Lefavirales</taxon>
        <taxon>Baculoviridae</taxon>
        <taxon>Betabaculovirus</taxon>
        <taxon>Betabaculovirus trini</taxon>
    </lineage>
</organism>
<accession>A0A1D8QL56</accession>
<proteinExistence type="predicted"/>
<dbReference type="Proteomes" id="UP000232707">
    <property type="component" value="Segment"/>
</dbReference>
<dbReference type="GeneID" id="37616928"/>